<gene>
    <name evidence="1" type="ORF">E6C27_scaffold653G00230</name>
</gene>
<accession>A0A5A7SHU7</accession>
<dbReference type="Proteomes" id="UP000321393">
    <property type="component" value="Unassembled WGS sequence"/>
</dbReference>
<name>A0A5A7SHU7_CUCMM</name>
<sequence length="157" mass="17746">MATISRLPMHNWTKEEETTLVECLVELVNAGGWSSNNGTFRPGKSIVAAKEVFDNWVKSHPMAKGLLNRWFPRYGELLYIFGNDRTTGGRAETFSDIRFNDPTGYEGFIANAAHDIEFQTMYSYGLDISSNEVMETRTAWASEGRHVSSRTKRKRGG</sequence>
<evidence type="ECO:0000313" key="1">
    <source>
        <dbReference type="EMBL" id="KAA0025738.1"/>
    </source>
</evidence>
<comment type="caution">
    <text evidence="1">The sequence shown here is derived from an EMBL/GenBank/DDBJ whole genome shotgun (WGS) entry which is preliminary data.</text>
</comment>
<dbReference type="AlphaFoldDB" id="A0A5A7SHU7"/>
<dbReference type="EMBL" id="SSTE01023081">
    <property type="protein sequence ID" value="KAA0025738.1"/>
    <property type="molecule type" value="Genomic_DNA"/>
</dbReference>
<organism evidence="1 2">
    <name type="scientific">Cucumis melo var. makuwa</name>
    <name type="common">Oriental melon</name>
    <dbReference type="NCBI Taxonomy" id="1194695"/>
    <lineage>
        <taxon>Eukaryota</taxon>
        <taxon>Viridiplantae</taxon>
        <taxon>Streptophyta</taxon>
        <taxon>Embryophyta</taxon>
        <taxon>Tracheophyta</taxon>
        <taxon>Spermatophyta</taxon>
        <taxon>Magnoliopsida</taxon>
        <taxon>eudicotyledons</taxon>
        <taxon>Gunneridae</taxon>
        <taxon>Pentapetalae</taxon>
        <taxon>rosids</taxon>
        <taxon>fabids</taxon>
        <taxon>Cucurbitales</taxon>
        <taxon>Cucurbitaceae</taxon>
        <taxon>Benincaseae</taxon>
        <taxon>Cucumis</taxon>
    </lineage>
</organism>
<reference evidence="1 2" key="1">
    <citation type="submission" date="2019-08" db="EMBL/GenBank/DDBJ databases">
        <title>Draft genome sequences of two oriental melons (Cucumis melo L. var makuwa).</title>
        <authorList>
            <person name="Kwon S.-Y."/>
        </authorList>
    </citation>
    <scope>NUCLEOTIDE SEQUENCE [LARGE SCALE GENOMIC DNA]</scope>
    <source>
        <strain evidence="2">cv. SW 3</strain>
        <tissue evidence="1">Leaf</tissue>
    </source>
</reference>
<proteinExistence type="predicted"/>
<dbReference type="OrthoDB" id="618098at2759"/>
<protein>
    <submittedName>
        <fullName evidence="1">Retrotransposon protein</fullName>
    </submittedName>
</protein>
<dbReference type="PANTHER" id="PTHR46250">
    <property type="entry name" value="MYB/SANT-LIKE DNA-BINDING DOMAIN PROTEIN-RELATED"/>
    <property type="match status" value="1"/>
</dbReference>
<dbReference type="PANTHER" id="PTHR46250:SF18">
    <property type="entry name" value="MYB_SANT-LIKE DOMAIN-CONTAINING PROTEIN"/>
    <property type="match status" value="1"/>
</dbReference>
<evidence type="ECO:0000313" key="2">
    <source>
        <dbReference type="Proteomes" id="UP000321393"/>
    </source>
</evidence>